<gene>
    <name evidence="1" type="ORF">I3842_14G002000</name>
</gene>
<sequence>MAIASIPSEYLLARARSRLSWNLVCLNRLHGFAHSCWCLEGGDSNWTLALPQRQNALIRVVTLRTVIIQ</sequence>
<dbReference type="AlphaFoldDB" id="A0A922AG13"/>
<evidence type="ECO:0000313" key="2">
    <source>
        <dbReference type="Proteomes" id="UP000811246"/>
    </source>
</evidence>
<evidence type="ECO:0000313" key="1">
    <source>
        <dbReference type="EMBL" id="KAG6676905.1"/>
    </source>
</evidence>
<comment type="caution">
    <text evidence="1">The sequence shown here is derived from an EMBL/GenBank/DDBJ whole genome shotgun (WGS) entry which is preliminary data.</text>
</comment>
<organism evidence="1 2">
    <name type="scientific">Carya illinoinensis</name>
    <name type="common">Pecan</name>
    <dbReference type="NCBI Taxonomy" id="32201"/>
    <lineage>
        <taxon>Eukaryota</taxon>
        <taxon>Viridiplantae</taxon>
        <taxon>Streptophyta</taxon>
        <taxon>Embryophyta</taxon>
        <taxon>Tracheophyta</taxon>
        <taxon>Spermatophyta</taxon>
        <taxon>Magnoliopsida</taxon>
        <taxon>eudicotyledons</taxon>
        <taxon>Gunneridae</taxon>
        <taxon>Pentapetalae</taxon>
        <taxon>rosids</taxon>
        <taxon>fabids</taxon>
        <taxon>Fagales</taxon>
        <taxon>Juglandaceae</taxon>
        <taxon>Carya</taxon>
    </lineage>
</organism>
<dbReference type="Proteomes" id="UP000811246">
    <property type="component" value="Chromosome 14"/>
</dbReference>
<name>A0A922AG13_CARIL</name>
<reference evidence="1" key="1">
    <citation type="submission" date="2021-01" db="EMBL/GenBank/DDBJ databases">
        <authorList>
            <person name="Lovell J.T."/>
            <person name="Bentley N."/>
            <person name="Bhattarai G."/>
            <person name="Jenkins J.W."/>
            <person name="Sreedasyam A."/>
            <person name="Alarcon Y."/>
            <person name="Bock C."/>
            <person name="Boston L."/>
            <person name="Carlson J."/>
            <person name="Cervantes K."/>
            <person name="Clermont K."/>
            <person name="Krom N."/>
            <person name="Kubenka K."/>
            <person name="Mamidi S."/>
            <person name="Mattison C."/>
            <person name="Monteros M."/>
            <person name="Pisani C."/>
            <person name="Plott C."/>
            <person name="Rajasekar S."/>
            <person name="Rhein H.S."/>
            <person name="Rohla C."/>
            <person name="Song M."/>
            <person name="Hilaire R.S."/>
            <person name="Shu S."/>
            <person name="Wells L."/>
            <person name="Wang X."/>
            <person name="Webber J."/>
            <person name="Heerema R.J."/>
            <person name="Klein P."/>
            <person name="Conner P."/>
            <person name="Grauke L."/>
            <person name="Grimwood J."/>
            <person name="Schmutz J."/>
            <person name="Randall J.J."/>
        </authorList>
    </citation>
    <scope>NUCLEOTIDE SEQUENCE</scope>
    <source>
        <tissue evidence="1">Leaf</tissue>
    </source>
</reference>
<dbReference type="EMBL" id="CM031838">
    <property type="protein sequence ID" value="KAG6676905.1"/>
    <property type="molecule type" value="Genomic_DNA"/>
</dbReference>
<proteinExistence type="predicted"/>
<protein>
    <submittedName>
        <fullName evidence="1">Uncharacterized protein</fullName>
    </submittedName>
</protein>
<accession>A0A922AG13</accession>